<sequence length="96" mass="10677">MFVVLLTYEKGLDVIDALLAEHIRFLEAQYAAGVFLLSGRREPRTGGVILARCENREALLAILARDPFWREGAARYEVVEFVPSMAGAGLDALLHF</sequence>
<evidence type="ECO:0000256" key="1">
    <source>
        <dbReference type="ARBA" id="ARBA00007689"/>
    </source>
</evidence>
<feature type="domain" description="YCII-related" evidence="2">
    <location>
        <begin position="1"/>
        <end position="81"/>
    </location>
</feature>
<keyword evidence="4" id="KW-1185">Reference proteome</keyword>
<dbReference type="InterPro" id="IPR011008">
    <property type="entry name" value="Dimeric_a/b-barrel"/>
</dbReference>
<protein>
    <submittedName>
        <fullName evidence="3">YCII-related protein</fullName>
    </submittedName>
</protein>
<dbReference type="Gene3D" id="3.30.70.1060">
    <property type="entry name" value="Dimeric alpha+beta barrel"/>
    <property type="match status" value="1"/>
</dbReference>
<organism evidence="3 4">
    <name type="scientific">Solidesulfovibrio fructosivorans JJ]</name>
    <dbReference type="NCBI Taxonomy" id="596151"/>
    <lineage>
        <taxon>Bacteria</taxon>
        <taxon>Pseudomonadati</taxon>
        <taxon>Thermodesulfobacteriota</taxon>
        <taxon>Desulfovibrionia</taxon>
        <taxon>Desulfovibrionales</taxon>
        <taxon>Desulfovibrionaceae</taxon>
        <taxon>Solidesulfovibrio</taxon>
    </lineage>
</organism>
<dbReference type="SUPFAM" id="SSF54909">
    <property type="entry name" value="Dimeric alpha+beta barrel"/>
    <property type="match status" value="1"/>
</dbReference>
<evidence type="ECO:0000313" key="3">
    <source>
        <dbReference type="EMBL" id="EFL51433.1"/>
    </source>
</evidence>
<proteinExistence type="inferred from homology"/>
<dbReference type="OrthoDB" id="9814407at2"/>
<comment type="caution">
    <text evidence="3">The sequence shown here is derived from an EMBL/GenBank/DDBJ whole genome shotgun (WGS) entry which is preliminary data.</text>
</comment>
<dbReference type="PANTHER" id="PTHR37828">
    <property type="entry name" value="GSR2449 PROTEIN"/>
    <property type="match status" value="1"/>
</dbReference>
<dbReference type="RefSeq" id="WP_005993241.1">
    <property type="nucleotide sequence ID" value="NZ_AECZ01000010.1"/>
</dbReference>
<dbReference type="AlphaFoldDB" id="E1JW73"/>
<reference evidence="3 4" key="1">
    <citation type="submission" date="2010-08" db="EMBL/GenBank/DDBJ databases">
        <title>The draft genome of Desulfovibrio fructosovorans JJ.</title>
        <authorList>
            <consortium name="US DOE Joint Genome Institute (JGI-PGF)"/>
            <person name="Lucas S."/>
            <person name="Copeland A."/>
            <person name="Lapidus A."/>
            <person name="Cheng J.-F."/>
            <person name="Bruce D."/>
            <person name="Goodwin L."/>
            <person name="Pitluck S."/>
            <person name="Land M.L."/>
            <person name="Hauser L."/>
            <person name="Chang Y.-J."/>
            <person name="Jeffries C."/>
            <person name="Wall J.D."/>
            <person name="Stahl D.A."/>
            <person name="Arkin A.P."/>
            <person name="Dehal P."/>
            <person name="Stolyar S.M."/>
            <person name="Hazen T.C."/>
            <person name="Woyke T.J."/>
        </authorList>
    </citation>
    <scope>NUCLEOTIDE SEQUENCE [LARGE SCALE GENOMIC DNA]</scope>
    <source>
        <strain evidence="3 4">JJ</strain>
    </source>
</reference>
<gene>
    <name evidence="3" type="ORF">DesfrDRAFT_1872</name>
</gene>
<dbReference type="eggNOG" id="COG2350">
    <property type="taxonomic scope" value="Bacteria"/>
</dbReference>
<accession>E1JW73</accession>
<dbReference type="Pfam" id="PF03795">
    <property type="entry name" value="YCII"/>
    <property type="match status" value="1"/>
</dbReference>
<evidence type="ECO:0000259" key="2">
    <source>
        <dbReference type="Pfam" id="PF03795"/>
    </source>
</evidence>
<name>E1JW73_SOLFR</name>
<dbReference type="EMBL" id="AECZ01000010">
    <property type="protein sequence ID" value="EFL51433.1"/>
    <property type="molecule type" value="Genomic_DNA"/>
</dbReference>
<dbReference type="PANTHER" id="PTHR37828:SF1">
    <property type="entry name" value="YCII-RELATED DOMAIN-CONTAINING PROTEIN"/>
    <property type="match status" value="1"/>
</dbReference>
<dbReference type="STRING" id="596151.DesfrDRAFT_1872"/>
<evidence type="ECO:0000313" key="4">
    <source>
        <dbReference type="Proteomes" id="UP000006250"/>
    </source>
</evidence>
<dbReference type="InterPro" id="IPR005545">
    <property type="entry name" value="YCII"/>
</dbReference>
<dbReference type="Proteomes" id="UP000006250">
    <property type="component" value="Unassembled WGS sequence"/>
</dbReference>
<comment type="similarity">
    <text evidence="1">Belongs to the YciI family.</text>
</comment>